<sequence>MSGGTPYIGSKISLISKAEIRYEGILYTIDTENSTVALAKVRSFGTEDRPTDRPIAPRDEIFEYIIFRGSDIKDLTVCEPPKPTCSLPQDPAIVQSSMGSSSALPSSFQSGKSYGLFNRPQVTPYTQFNPSPLVSPQFGTVGVDHTSPALDLLQKSPPVEPAAPSAPAVTSAAPTAVGRKSPVSTRAASTNTQKPVDLTEQTRGENKSRSGGPPAVRQGRGGGHRGRGRFPVRREGPMKFEKDFDFESANAQFNKDEIDKEFQSKLKLKDEKSDKALNGEDKGDSGVDTQNSEGNADEEDPLGPNCYYDKSKSFFDNISCDDTRERRQTWAEERRMNAETFGLPLRRGRGGFRGRGGMGFRGGRGRGAGRGWFGSHPGGSGYRGVFRGSQGGREFAEFEYRVMNETKMINHSLM</sequence>
<evidence type="ECO:0000256" key="2">
    <source>
        <dbReference type="ARBA" id="ARBA00010415"/>
    </source>
</evidence>
<evidence type="ECO:0000259" key="10">
    <source>
        <dbReference type="PROSITE" id="PS51536"/>
    </source>
</evidence>
<evidence type="ECO:0000313" key="12">
    <source>
        <dbReference type="Ensembl" id="ENSCCRP00020010111.1"/>
    </source>
</evidence>
<dbReference type="InterPro" id="IPR019050">
    <property type="entry name" value="FDF_dom"/>
</dbReference>
<dbReference type="Pfam" id="PF12701">
    <property type="entry name" value="LSM14"/>
    <property type="match status" value="1"/>
</dbReference>
<keyword evidence="3" id="KW-0963">Cytoplasm</keyword>
<reference evidence="12" key="1">
    <citation type="submission" date="2025-05" db="UniProtKB">
        <authorList>
            <consortium name="Ensembl"/>
        </authorList>
    </citation>
    <scope>IDENTIFICATION</scope>
</reference>
<dbReference type="InterPro" id="IPR010920">
    <property type="entry name" value="LSM_dom_sf"/>
</dbReference>
<dbReference type="Gene3D" id="2.30.30.100">
    <property type="match status" value="1"/>
</dbReference>
<protein>
    <submittedName>
        <fullName evidence="12">LSM14A mRNA processing body assembly factor a</fullName>
    </submittedName>
</protein>
<dbReference type="PROSITE" id="PS51512">
    <property type="entry name" value="DFDF"/>
    <property type="match status" value="1"/>
</dbReference>
<feature type="region of interest" description="Disordered" evidence="7">
    <location>
        <begin position="271"/>
        <end position="304"/>
    </location>
</feature>
<dbReference type="AlphaFoldDB" id="A0A8C2CCS2"/>
<feature type="domain" description="Sm" evidence="11">
    <location>
        <begin position="1"/>
        <end position="81"/>
    </location>
</feature>
<evidence type="ECO:0000256" key="4">
    <source>
        <dbReference type="ARBA" id="ARBA00023274"/>
    </source>
</evidence>
<dbReference type="Proteomes" id="UP000694700">
    <property type="component" value="Unplaced"/>
</dbReference>
<dbReference type="InterPro" id="IPR025609">
    <property type="entry name" value="Lsm14-like_N"/>
</dbReference>
<feature type="short sequence motif" description="TFG box" evidence="6">
    <location>
        <begin position="325"/>
        <end position="345"/>
    </location>
</feature>
<comment type="similarity">
    <text evidence="2">Belongs to the LSM14 family.</text>
</comment>
<dbReference type="Ensembl" id="ENSCCRT00015045989.1">
    <property type="protein sequence ID" value="ENSCCRP00015044485.1"/>
    <property type="gene ID" value="ENSCCRG00015018449.1"/>
</dbReference>
<dbReference type="GO" id="GO:1990904">
    <property type="term" value="C:ribonucleoprotein complex"/>
    <property type="evidence" value="ECO:0007669"/>
    <property type="project" value="UniProtKB-KW"/>
</dbReference>
<name>A0A8C2CCS2_CYPCA</name>
<organism evidence="12 13">
    <name type="scientific">Cyprinus carpio</name>
    <name type="common">Common carp</name>
    <dbReference type="NCBI Taxonomy" id="7962"/>
    <lineage>
        <taxon>Eukaryota</taxon>
        <taxon>Metazoa</taxon>
        <taxon>Chordata</taxon>
        <taxon>Craniata</taxon>
        <taxon>Vertebrata</taxon>
        <taxon>Euteleostomi</taxon>
        <taxon>Actinopterygii</taxon>
        <taxon>Neopterygii</taxon>
        <taxon>Teleostei</taxon>
        <taxon>Ostariophysi</taxon>
        <taxon>Cypriniformes</taxon>
        <taxon>Cyprinidae</taxon>
        <taxon>Cyprininae</taxon>
        <taxon>Cyprinus</taxon>
    </lineage>
</organism>
<evidence type="ECO:0000313" key="13">
    <source>
        <dbReference type="Proteomes" id="UP000694701"/>
    </source>
</evidence>
<evidence type="ECO:0000259" key="11">
    <source>
        <dbReference type="PROSITE" id="PS52002"/>
    </source>
</evidence>
<dbReference type="PROSITE" id="PS51536">
    <property type="entry name" value="TFG"/>
    <property type="match status" value="1"/>
</dbReference>
<dbReference type="Pfam" id="PF09532">
    <property type="entry name" value="FDF"/>
    <property type="match status" value="1"/>
</dbReference>
<dbReference type="SMART" id="SM01271">
    <property type="entry name" value="LSM14"/>
    <property type="match status" value="1"/>
</dbReference>
<feature type="region of interest" description="Disordered" evidence="7">
    <location>
        <begin position="151"/>
        <end position="236"/>
    </location>
</feature>
<dbReference type="InterPro" id="IPR025768">
    <property type="entry name" value="TFG_box"/>
</dbReference>
<dbReference type="FunFam" id="2.30.30.100:FF:000006">
    <property type="entry name" value="Protein LSM14 homolog A isoform b"/>
    <property type="match status" value="1"/>
</dbReference>
<dbReference type="CDD" id="cd01736">
    <property type="entry name" value="LSm14_N"/>
    <property type="match status" value="1"/>
</dbReference>
<evidence type="ECO:0000256" key="5">
    <source>
        <dbReference type="PROSITE-ProRule" id="PRU00846"/>
    </source>
</evidence>
<dbReference type="PANTHER" id="PTHR13586">
    <property type="entry name" value="SCD6 PROTEIN-RELATED"/>
    <property type="match status" value="1"/>
</dbReference>
<comment type="subcellular location">
    <subcellularLocation>
        <location evidence="1">Cytoplasm</location>
    </subcellularLocation>
</comment>
<feature type="short sequence motif" description="FFD box" evidence="5">
    <location>
        <begin position="306"/>
        <end position="322"/>
    </location>
</feature>
<dbReference type="Proteomes" id="UP000694701">
    <property type="component" value="Unplaced"/>
</dbReference>
<evidence type="ECO:0000256" key="7">
    <source>
        <dbReference type="SAM" id="MobiDB-lite"/>
    </source>
</evidence>
<dbReference type="GO" id="GO:0000932">
    <property type="term" value="C:P-body"/>
    <property type="evidence" value="ECO:0007669"/>
    <property type="project" value="TreeGrafter"/>
</dbReference>
<dbReference type="GO" id="GO:0033962">
    <property type="term" value="P:P-body assembly"/>
    <property type="evidence" value="ECO:0007669"/>
    <property type="project" value="TreeGrafter"/>
</dbReference>
<dbReference type="SUPFAM" id="SSF50182">
    <property type="entry name" value="Sm-like ribonucleoproteins"/>
    <property type="match status" value="1"/>
</dbReference>
<evidence type="ECO:0000256" key="3">
    <source>
        <dbReference type="ARBA" id="ARBA00022490"/>
    </source>
</evidence>
<feature type="compositionally biased region" description="Basic residues" evidence="7">
    <location>
        <begin position="222"/>
        <end position="231"/>
    </location>
</feature>
<feature type="compositionally biased region" description="Polar residues" evidence="7">
    <location>
        <begin position="182"/>
        <end position="194"/>
    </location>
</feature>
<proteinExistence type="inferred from homology"/>
<dbReference type="GO" id="GO:0034063">
    <property type="term" value="P:stress granule assembly"/>
    <property type="evidence" value="ECO:0007669"/>
    <property type="project" value="TreeGrafter"/>
</dbReference>
<dbReference type="InterPro" id="IPR025762">
    <property type="entry name" value="DFDF"/>
</dbReference>
<feature type="region of interest" description="Disordered" evidence="7">
    <location>
        <begin position="345"/>
        <end position="374"/>
    </location>
</feature>
<dbReference type="InterPro" id="IPR025761">
    <property type="entry name" value="FFD_box"/>
</dbReference>
<dbReference type="Ensembl" id="ENSCCRT00020011227.1">
    <property type="protein sequence ID" value="ENSCCRP00020010111.1"/>
    <property type="gene ID" value="ENSCCRG00020005154.1"/>
</dbReference>
<dbReference type="SMART" id="SM01199">
    <property type="entry name" value="FDF"/>
    <property type="match status" value="1"/>
</dbReference>
<feature type="domain" description="TFG box profile" evidence="10">
    <location>
        <begin position="325"/>
        <end position="345"/>
    </location>
</feature>
<dbReference type="GO" id="GO:0003729">
    <property type="term" value="F:mRNA binding"/>
    <property type="evidence" value="ECO:0007669"/>
    <property type="project" value="TreeGrafter"/>
</dbReference>
<dbReference type="PROSITE" id="PS51513">
    <property type="entry name" value="FFD"/>
    <property type="match status" value="1"/>
</dbReference>
<feature type="domain" description="DFDF" evidence="8">
    <location>
        <begin position="232"/>
        <end position="268"/>
    </location>
</feature>
<dbReference type="InterPro" id="IPR047575">
    <property type="entry name" value="Sm"/>
</dbReference>
<evidence type="ECO:0000259" key="8">
    <source>
        <dbReference type="PROSITE" id="PS51512"/>
    </source>
</evidence>
<feature type="domain" description="FFD box profile" evidence="9">
    <location>
        <begin position="306"/>
        <end position="322"/>
    </location>
</feature>
<feature type="compositionally biased region" description="Gly residues" evidence="7">
    <location>
        <begin position="353"/>
        <end position="374"/>
    </location>
</feature>
<feature type="compositionally biased region" description="Basic and acidic residues" evidence="7">
    <location>
        <begin position="271"/>
        <end position="285"/>
    </location>
</feature>
<dbReference type="PANTHER" id="PTHR13586:SF2">
    <property type="entry name" value="PROTEIN LSM14 HOMOLOG A"/>
    <property type="match status" value="1"/>
</dbReference>
<evidence type="ECO:0000256" key="1">
    <source>
        <dbReference type="ARBA" id="ARBA00004496"/>
    </source>
</evidence>
<feature type="compositionally biased region" description="Low complexity" evidence="7">
    <location>
        <begin position="162"/>
        <end position="177"/>
    </location>
</feature>
<keyword evidence="4" id="KW-0687">Ribonucleoprotein</keyword>
<accession>A0A8C2CCS2</accession>
<dbReference type="PROSITE" id="PS52002">
    <property type="entry name" value="SM"/>
    <property type="match status" value="1"/>
</dbReference>
<evidence type="ECO:0000256" key="6">
    <source>
        <dbReference type="PROSITE-ProRule" id="PRU00869"/>
    </source>
</evidence>
<evidence type="ECO:0000259" key="9">
    <source>
        <dbReference type="PROSITE" id="PS51513"/>
    </source>
</evidence>